<gene>
    <name evidence="1" type="ORF">DI536_37015</name>
</gene>
<protein>
    <recommendedName>
        <fullName evidence="3">DUF3011 domain-containing protein</fullName>
    </recommendedName>
</protein>
<comment type="caution">
    <text evidence="1">The sequence shown here is derived from an EMBL/GenBank/DDBJ whole genome shotgun (WGS) entry which is preliminary data.</text>
</comment>
<dbReference type="AlphaFoldDB" id="A0A2W5SJ25"/>
<dbReference type="Pfam" id="PF11218">
    <property type="entry name" value="DUF3011"/>
    <property type="match status" value="1"/>
</dbReference>
<dbReference type="InterPro" id="IPR021381">
    <property type="entry name" value="DUF3011"/>
</dbReference>
<proteinExistence type="predicted"/>
<reference evidence="1 2" key="1">
    <citation type="submission" date="2017-08" db="EMBL/GenBank/DDBJ databases">
        <title>Infants hospitalized years apart are colonized by the same room-sourced microbial strains.</title>
        <authorList>
            <person name="Brooks B."/>
            <person name="Olm M.R."/>
            <person name="Firek B.A."/>
            <person name="Baker R."/>
            <person name="Thomas B.C."/>
            <person name="Morowitz M.J."/>
            <person name="Banfield J.F."/>
        </authorList>
    </citation>
    <scope>NUCLEOTIDE SEQUENCE [LARGE SCALE GENOMIC DNA]</scope>
    <source>
        <strain evidence="1">S2_003_000_R2_14</strain>
    </source>
</reference>
<accession>A0A2W5SJ25</accession>
<evidence type="ECO:0008006" key="3">
    <source>
        <dbReference type="Google" id="ProtNLM"/>
    </source>
</evidence>
<evidence type="ECO:0000313" key="1">
    <source>
        <dbReference type="EMBL" id="PZR02430.1"/>
    </source>
</evidence>
<dbReference type="EMBL" id="QFQP01000200">
    <property type="protein sequence ID" value="PZR02430.1"/>
    <property type="molecule type" value="Genomic_DNA"/>
</dbReference>
<dbReference type="Proteomes" id="UP000249061">
    <property type="component" value="Unassembled WGS sequence"/>
</dbReference>
<name>A0A2W5SJ25_9BACT</name>
<sequence length="76" mass="8553">MKTCRTSRAGRVDCGRFREVVFISDKGRTRSCAVDGRRVDLVRPLSSSACIEGRSWGRDKRGVRVTSGCRGEFRGW</sequence>
<organism evidence="1 2">
    <name type="scientific">Archangium gephyra</name>
    <dbReference type="NCBI Taxonomy" id="48"/>
    <lineage>
        <taxon>Bacteria</taxon>
        <taxon>Pseudomonadati</taxon>
        <taxon>Myxococcota</taxon>
        <taxon>Myxococcia</taxon>
        <taxon>Myxococcales</taxon>
        <taxon>Cystobacterineae</taxon>
        <taxon>Archangiaceae</taxon>
        <taxon>Archangium</taxon>
    </lineage>
</organism>
<evidence type="ECO:0000313" key="2">
    <source>
        <dbReference type="Proteomes" id="UP000249061"/>
    </source>
</evidence>